<evidence type="ECO:0000313" key="7">
    <source>
        <dbReference type="EMBL" id="CRY77166.1"/>
    </source>
</evidence>
<gene>
    <name evidence="7" type="primary">fabF</name>
    <name evidence="7" type="ORF">ERS450000_02203</name>
</gene>
<feature type="domain" description="Ketosynthase family 3 (KS3)" evidence="6">
    <location>
        <begin position="27"/>
        <end position="408"/>
    </location>
</feature>
<name>A0A0H5P3V2_NOCFR</name>
<evidence type="ECO:0000313" key="8">
    <source>
        <dbReference type="Proteomes" id="UP000057820"/>
    </source>
</evidence>
<keyword evidence="7" id="KW-0012">Acyltransferase</keyword>
<organism evidence="7 8">
    <name type="scientific">Nocardia farcinica</name>
    <dbReference type="NCBI Taxonomy" id="37329"/>
    <lineage>
        <taxon>Bacteria</taxon>
        <taxon>Bacillati</taxon>
        <taxon>Actinomycetota</taxon>
        <taxon>Actinomycetes</taxon>
        <taxon>Mycobacteriales</taxon>
        <taxon>Nocardiaceae</taxon>
        <taxon>Nocardia</taxon>
    </lineage>
</organism>
<dbReference type="Pfam" id="PF00109">
    <property type="entry name" value="ketoacyl-synt"/>
    <property type="match status" value="1"/>
</dbReference>
<dbReference type="Proteomes" id="UP000057820">
    <property type="component" value="Chromosome 1"/>
</dbReference>
<dbReference type="PANTHER" id="PTHR11712:SF347">
    <property type="entry name" value="BETA KETOACYL-ACYL CARRIER PROTEIN SYNTHASE"/>
    <property type="match status" value="1"/>
</dbReference>
<evidence type="ECO:0000256" key="2">
    <source>
        <dbReference type="ARBA" id="ARBA00008467"/>
    </source>
</evidence>
<dbReference type="GO" id="GO:0004315">
    <property type="term" value="F:3-oxoacyl-[acyl-carrier-protein] synthase activity"/>
    <property type="evidence" value="ECO:0007669"/>
    <property type="project" value="UniProtKB-EC"/>
</dbReference>
<comment type="similarity">
    <text evidence="2 4">Belongs to the thiolase-like superfamily. Beta-ketoacyl-ACP synthases family.</text>
</comment>
<dbReference type="InterPro" id="IPR018201">
    <property type="entry name" value="Ketoacyl_synth_AS"/>
</dbReference>
<evidence type="ECO:0000256" key="4">
    <source>
        <dbReference type="RuleBase" id="RU003694"/>
    </source>
</evidence>
<dbReference type="PANTHER" id="PTHR11712">
    <property type="entry name" value="POLYKETIDE SYNTHASE-RELATED"/>
    <property type="match status" value="1"/>
</dbReference>
<feature type="compositionally biased region" description="Basic and acidic residues" evidence="5">
    <location>
        <begin position="7"/>
        <end position="24"/>
    </location>
</feature>
<dbReference type="InterPro" id="IPR014030">
    <property type="entry name" value="Ketoacyl_synth_N"/>
</dbReference>
<reference evidence="8" key="1">
    <citation type="submission" date="2015-03" db="EMBL/GenBank/DDBJ databases">
        <authorList>
            <consortium name="Pathogen Informatics"/>
        </authorList>
    </citation>
    <scope>NUCLEOTIDE SEQUENCE [LARGE SCALE GENOMIC DNA]</scope>
    <source>
        <strain evidence="8">NCTC11134</strain>
    </source>
</reference>
<feature type="region of interest" description="Disordered" evidence="5">
    <location>
        <begin position="1"/>
        <end position="24"/>
    </location>
</feature>
<dbReference type="SUPFAM" id="SSF53901">
    <property type="entry name" value="Thiolase-like"/>
    <property type="match status" value="1"/>
</dbReference>
<dbReference type="EMBL" id="LN868938">
    <property type="protein sequence ID" value="CRY77166.1"/>
    <property type="molecule type" value="Genomic_DNA"/>
</dbReference>
<keyword evidence="3 4" id="KW-0808">Transferase</keyword>
<evidence type="ECO:0000256" key="3">
    <source>
        <dbReference type="ARBA" id="ARBA00022679"/>
    </source>
</evidence>
<dbReference type="AlphaFoldDB" id="A0A0H5P3V2"/>
<dbReference type="PROSITE" id="PS52004">
    <property type="entry name" value="KS3_2"/>
    <property type="match status" value="1"/>
</dbReference>
<comment type="pathway">
    <text evidence="1">Lipid metabolism; mycolic acid biosynthesis.</text>
</comment>
<dbReference type="PROSITE" id="PS00606">
    <property type="entry name" value="KS3_1"/>
    <property type="match status" value="1"/>
</dbReference>
<dbReference type="GO" id="GO:0006633">
    <property type="term" value="P:fatty acid biosynthetic process"/>
    <property type="evidence" value="ECO:0007669"/>
    <property type="project" value="InterPro"/>
</dbReference>
<dbReference type="Pfam" id="PF02801">
    <property type="entry name" value="Ketoacyl-synt_C"/>
    <property type="match status" value="1"/>
</dbReference>
<protein>
    <submittedName>
        <fullName evidence="7">3-oxoacyl-[acyl-carrier-protein] synthase 2</fullName>
        <ecNumber evidence="7">2.3.1.179</ecNumber>
    </submittedName>
</protein>
<evidence type="ECO:0000256" key="5">
    <source>
        <dbReference type="SAM" id="MobiDB-lite"/>
    </source>
</evidence>
<dbReference type="Gene3D" id="3.40.47.10">
    <property type="match status" value="1"/>
</dbReference>
<sequence length="410" mass="43013">MTPALGERADGYGRGPAKEGTMRADRSRGLSIVGMGAVTPYGWGTEALWRGLLTGQPAAAPHPGYGPGRDEQAWVALVPEGGDPGTGDDRYARAVLAAVREAVADARARDWRPGRTVGLIHAIVLGDVRGWRDFHTLDEADRTSRGYLGLLPSTPIALAMREFGFHGPTMNVSAACSSANAAVLTARLWLDAGLADDVVVVTSDLSGTPDMVERFVRLGAAVTDADPLTACRPFQEGSRGFVFGEASVAFVIGRDNGRPYARVLGAAMTNDAHHVVSIDPEHTHIVDCARRALAQAGVRPEDIAYVNAHGTGTRQCDLAERHLVADVFADRPHLYALKPLTGHSQGASGAVELAVAALAYERGVVPAAPVVAPAHPRLLDGPTPLVDGLTLKSSLGMGGHNSMLVLGPPH</sequence>
<evidence type="ECO:0000256" key="1">
    <source>
        <dbReference type="ARBA" id="ARBA00004796"/>
    </source>
</evidence>
<dbReference type="InterPro" id="IPR020841">
    <property type="entry name" value="PKS_Beta-ketoAc_synthase_dom"/>
</dbReference>
<dbReference type="InterPro" id="IPR000794">
    <property type="entry name" value="Beta-ketoacyl_synthase"/>
</dbReference>
<dbReference type="InterPro" id="IPR014031">
    <property type="entry name" value="Ketoacyl_synth_C"/>
</dbReference>
<dbReference type="UniPathway" id="UPA00915"/>
<accession>A0A0H5P3V2</accession>
<proteinExistence type="inferred from homology"/>
<dbReference type="InterPro" id="IPR016039">
    <property type="entry name" value="Thiolase-like"/>
</dbReference>
<dbReference type="KEGG" id="nfr:ERS450000_02203"/>
<evidence type="ECO:0000259" key="6">
    <source>
        <dbReference type="PROSITE" id="PS52004"/>
    </source>
</evidence>
<dbReference type="EC" id="2.3.1.179" evidence="7"/>
<dbReference type="SMART" id="SM00825">
    <property type="entry name" value="PKS_KS"/>
    <property type="match status" value="1"/>
</dbReference>